<dbReference type="InterPro" id="IPR003305">
    <property type="entry name" value="CenC_carb-bd"/>
</dbReference>
<dbReference type="PANTHER" id="PTHR31490">
    <property type="entry name" value="GLYCOSYL HYDROLASE"/>
    <property type="match status" value="1"/>
</dbReference>
<dbReference type="Proteomes" id="UP000298416">
    <property type="component" value="Unassembled WGS sequence"/>
</dbReference>
<evidence type="ECO:0000256" key="4">
    <source>
        <dbReference type="ARBA" id="ARBA00023277"/>
    </source>
</evidence>
<dbReference type="GO" id="GO:0000272">
    <property type="term" value="P:polysaccharide catabolic process"/>
    <property type="evidence" value="ECO:0007669"/>
    <property type="project" value="UniProtKB-KW"/>
</dbReference>
<evidence type="ECO:0000313" key="8">
    <source>
        <dbReference type="Proteomes" id="UP000298416"/>
    </source>
</evidence>
<organism evidence="7">
    <name type="scientific">Salvia splendens</name>
    <name type="common">Scarlet sage</name>
    <dbReference type="NCBI Taxonomy" id="180675"/>
    <lineage>
        <taxon>Eukaryota</taxon>
        <taxon>Viridiplantae</taxon>
        <taxon>Streptophyta</taxon>
        <taxon>Embryophyta</taxon>
        <taxon>Tracheophyta</taxon>
        <taxon>Spermatophyta</taxon>
        <taxon>Magnoliopsida</taxon>
        <taxon>eudicotyledons</taxon>
        <taxon>Gunneridae</taxon>
        <taxon>Pentapetalae</taxon>
        <taxon>asterids</taxon>
        <taxon>lamiids</taxon>
        <taxon>Lamiales</taxon>
        <taxon>Lamiaceae</taxon>
        <taxon>Nepetoideae</taxon>
        <taxon>Mentheae</taxon>
        <taxon>Salviinae</taxon>
        <taxon>Salvia</taxon>
        <taxon>Salvia subgen. Calosphace</taxon>
        <taxon>core Calosphace</taxon>
    </lineage>
</organism>
<dbReference type="PANTHER" id="PTHR31490:SF2">
    <property type="entry name" value="GLYCOSYL HYDROLASE FAMILY 10 PROTEIN"/>
    <property type="match status" value="1"/>
</dbReference>
<dbReference type="Gene3D" id="2.60.120.260">
    <property type="entry name" value="Galactose-binding domain-like"/>
    <property type="match status" value="1"/>
</dbReference>
<evidence type="ECO:0000256" key="2">
    <source>
        <dbReference type="ARBA" id="ARBA00022737"/>
    </source>
</evidence>
<name>A0A8X8ZTB4_SALSN</name>
<dbReference type="SMART" id="SM00633">
    <property type="entry name" value="Glyco_10"/>
    <property type="match status" value="1"/>
</dbReference>
<evidence type="ECO:0000313" key="7">
    <source>
        <dbReference type="EMBL" id="KAG6417482.1"/>
    </source>
</evidence>
<dbReference type="SUPFAM" id="SSF49785">
    <property type="entry name" value="Galactose-binding domain-like"/>
    <property type="match status" value="1"/>
</dbReference>
<keyword evidence="3" id="KW-0378">Hydrolase</keyword>
<dbReference type="PROSITE" id="PS51760">
    <property type="entry name" value="GH10_2"/>
    <property type="match status" value="1"/>
</dbReference>
<feature type="domain" description="GH10" evidence="6">
    <location>
        <begin position="227"/>
        <end position="518"/>
    </location>
</feature>
<keyword evidence="2" id="KW-0677">Repeat</keyword>
<dbReference type="InterPro" id="IPR001000">
    <property type="entry name" value="GH10_dom"/>
</dbReference>
<dbReference type="Pfam" id="PF00331">
    <property type="entry name" value="Glyco_hydro_10"/>
    <property type="match status" value="1"/>
</dbReference>
<evidence type="ECO:0000256" key="1">
    <source>
        <dbReference type="ARBA" id="ARBA00007495"/>
    </source>
</evidence>
<dbReference type="AlphaFoldDB" id="A0A8X8ZTB4"/>
<reference evidence="7" key="2">
    <citation type="submission" date="2020-08" db="EMBL/GenBank/DDBJ databases">
        <title>Plant Genome Project.</title>
        <authorList>
            <person name="Zhang R.-G."/>
        </authorList>
    </citation>
    <scope>NUCLEOTIDE SEQUENCE</scope>
    <source>
        <strain evidence="7">Huo1</strain>
        <tissue evidence="7">Leaf</tissue>
    </source>
</reference>
<evidence type="ECO:0000256" key="5">
    <source>
        <dbReference type="ARBA" id="ARBA00023326"/>
    </source>
</evidence>
<proteinExistence type="inferred from homology"/>
<comment type="similarity">
    <text evidence="1">Belongs to the glycosyl hydrolase 10 (cellulase F) family.</text>
</comment>
<protein>
    <recommendedName>
        <fullName evidence="6">GH10 domain-containing protein</fullName>
    </recommendedName>
</protein>
<accession>A0A8X8ZTB4</accession>
<dbReference type="GO" id="GO:0031176">
    <property type="term" value="F:endo-1,4-beta-xylanase activity"/>
    <property type="evidence" value="ECO:0007669"/>
    <property type="project" value="UniProtKB-ARBA"/>
</dbReference>
<sequence>MLLCLMTTVTHMRQVIYTCVCVCEKKLVENNLNDKKKLFSLYFQCLEKPLSPHYNGGIVVNPEFNEGLNGWTSFGYAKIRHEKANDGNKYIAATARNQAHHSVSQQFDFDKDKLYTFSAWLQVSKGSADVAAVFKTANGSIIAGWVSAKEGCWSMLKGGLVVDVSGHAQLYFQCENSTIDIRADSVSLQPFTQEEWKSHQDLNIQKVRKTKVKFQAMDQLNRPIRNATVSMSLRRSNFPLGCAINQNILGNTAYQNWFTSRFHYTVFENELKWYSTERTRGAEDYSVSDALMKFAKSHGISVRGHNILWDDPSRQPSWVPSLSTNDLRAAADRRVDSVTRRYRGQLIHWDVMNENLHFDFFESRLGQGASLKYYLRAQRDDPKTVPFLNDYNTIEECSDAASSPRRYLDKLNGIWKGGFKGTIGIGVQGHFRFANLPYMRSAIDILATAKVPIWVTELDVGPGPDQARDLESIMWELHSHRAVKGIVLWSAWGPQGCYRMCLTDNNFRNLATGDVVDRFKAAAEEEASGMTDAEGFFEASVFHGEYEAKVTHPNGEGFCSVKAISLVPEKASPVFRFNITV</sequence>
<keyword evidence="5" id="KW-0624">Polysaccharide degradation</keyword>
<evidence type="ECO:0000256" key="3">
    <source>
        <dbReference type="ARBA" id="ARBA00022801"/>
    </source>
</evidence>
<comment type="caution">
    <text evidence="7">The sequence shown here is derived from an EMBL/GenBank/DDBJ whole genome shotgun (WGS) entry which is preliminary data.</text>
</comment>
<reference evidence="7" key="1">
    <citation type="submission" date="2018-01" db="EMBL/GenBank/DDBJ databases">
        <authorList>
            <person name="Mao J.F."/>
        </authorList>
    </citation>
    <scope>NUCLEOTIDE SEQUENCE</scope>
    <source>
        <strain evidence="7">Huo1</strain>
        <tissue evidence="7">Leaf</tissue>
    </source>
</reference>
<keyword evidence="4" id="KW-0119">Carbohydrate metabolism</keyword>
<dbReference type="InterPro" id="IPR044846">
    <property type="entry name" value="GH10"/>
</dbReference>
<dbReference type="Gene3D" id="3.20.20.80">
    <property type="entry name" value="Glycosidases"/>
    <property type="match status" value="1"/>
</dbReference>
<dbReference type="InterPro" id="IPR017853">
    <property type="entry name" value="GH"/>
</dbReference>
<dbReference type="SUPFAM" id="SSF51445">
    <property type="entry name" value="(Trans)glycosidases"/>
    <property type="match status" value="1"/>
</dbReference>
<dbReference type="InterPro" id="IPR008979">
    <property type="entry name" value="Galactose-bd-like_sf"/>
</dbReference>
<dbReference type="EMBL" id="PNBA02000007">
    <property type="protein sequence ID" value="KAG6417482.1"/>
    <property type="molecule type" value="Genomic_DNA"/>
</dbReference>
<keyword evidence="8" id="KW-1185">Reference proteome</keyword>
<dbReference type="Pfam" id="PF02018">
    <property type="entry name" value="CBM_4_9"/>
    <property type="match status" value="1"/>
</dbReference>
<gene>
    <name evidence="7" type="ORF">SASPL_119663</name>
</gene>
<evidence type="ECO:0000259" key="6">
    <source>
        <dbReference type="PROSITE" id="PS51760"/>
    </source>
</evidence>